<dbReference type="STRING" id="1486859.SAMN05444273_1148"/>
<gene>
    <name evidence="2" type="ORF">SAMN05444273_1148</name>
</gene>
<feature type="region of interest" description="Disordered" evidence="1">
    <location>
        <begin position="152"/>
        <end position="181"/>
    </location>
</feature>
<keyword evidence="3" id="KW-1185">Reference proteome</keyword>
<dbReference type="AlphaFoldDB" id="A0A1M5ET09"/>
<proteinExistence type="predicted"/>
<sequence length="202" mass="21834">MVELTRRPVKDKGALMQTLHLRLRDLRAISSGQSPSRWQTPSLRNASKWKGAPPLPNLPRPTCAVGSRPVTSPQQFAQCPMVGAGLPLASPFREAWIVGPDGVDPRRVCPRQTACHLSPYPARHEAGDLGADDRQARASTTLRAVSPRLSFPRRPARQTGVPVGTSGTGRQKTADRTANVGALAGVSSGACRRRSRLRRGLR</sequence>
<evidence type="ECO:0000256" key="1">
    <source>
        <dbReference type="SAM" id="MobiDB-lite"/>
    </source>
</evidence>
<dbReference type="EMBL" id="FQUV01000014">
    <property type="protein sequence ID" value="SHF82359.1"/>
    <property type="molecule type" value="Genomic_DNA"/>
</dbReference>
<feature type="compositionally biased region" description="Polar residues" evidence="1">
    <location>
        <begin position="32"/>
        <end position="45"/>
    </location>
</feature>
<protein>
    <submittedName>
        <fullName evidence="2">Uncharacterized protein</fullName>
    </submittedName>
</protein>
<organism evidence="2 3">
    <name type="scientific">Litoreibacter ascidiaceicola</name>
    <dbReference type="NCBI Taxonomy" id="1486859"/>
    <lineage>
        <taxon>Bacteria</taxon>
        <taxon>Pseudomonadati</taxon>
        <taxon>Pseudomonadota</taxon>
        <taxon>Alphaproteobacteria</taxon>
        <taxon>Rhodobacterales</taxon>
        <taxon>Roseobacteraceae</taxon>
        <taxon>Litoreibacter</taxon>
    </lineage>
</organism>
<feature type="region of interest" description="Disordered" evidence="1">
    <location>
        <begin position="32"/>
        <end position="58"/>
    </location>
</feature>
<evidence type="ECO:0000313" key="3">
    <source>
        <dbReference type="Proteomes" id="UP000184144"/>
    </source>
</evidence>
<accession>A0A1M5ET09</accession>
<evidence type="ECO:0000313" key="2">
    <source>
        <dbReference type="EMBL" id="SHF82359.1"/>
    </source>
</evidence>
<dbReference type="Proteomes" id="UP000184144">
    <property type="component" value="Unassembled WGS sequence"/>
</dbReference>
<name>A0A1M5ET09_9RHOB</name>
<reference evidence="3" key="1">
    <citation type="submission" date="2016-11" db="EMBL/GenBank/DDBJ databases">
        <authorList>
            <person name="Varghese N."/>
            <person name="Submissions S."/>
        </authorList>
    </citation>
    <scope>NUCLEOTIDE SEQUENCE [LARGE SCALE GENOMIC DNA]</scope>
    <source>
        <strain evidence="3">DSM 100566</strain>
    </source>
</reference>